<protein>
    <submittedName>
        <fullName evidence="3">WecB/TagA/CpsF family glycosyltransferase</fullName>
    </submittedName>
</protein>
<evidence type="ECO:0000256" key="2">
    <source>
        <dbReference type="ARBA" id="ARBA00022679"/>
    </source>
</evidence>
<dbReference type="GO" id="GO:0016758">
    <property type="term" value="F:hexosyltransferase activity"/>
    <property type="evidence" value="ECO:0007669"/>
    <property type="project" value="TreeGrafter"/>
</dbReference>
<keyword evidence="1" id="KW-0328">Glycosyltransferase</keyword>
<dbReference type="CDD" id="cd06533">
    <property type="entry name" value="Glyco_transf_WecG_TagA"/>
    <property type="match status" value="1"/>
</dbReference>
<dbReference type="EMBL" id="CP049886">
    <property type="protein sequence ID" value="QIL46963.1"/>
    <property type="molecule type" value="Genomic_DNA"/>
</dbReference>
<accession>A0A6G8APW5</accession>
<sequence length="244" mass="27626">MVTEYILGLPVDVITLDSIMEELPERLAQDEKTIYMSINPQIALHAHNYPKIVQLAEEASHRIPDGIGIVKASQRQGGNITERVTGIDLMLSLLDYANEQQESIFLYGAKPEVSEKLVEVITTDYPNIHLAGVIDGYTDMSDAQICDKINEVKPTFVFVALGFPRQEQWLAANYKKCDAKVFQDVGGSFDVISGSVKRAPDFFVKTNLEWLYRSCSDPKRLYRIAEIPKFVYQANKWFKSNKNV</sequence>
<dbReference type="Pfam" id="PF03808">
    <property type="entry name" value="Glyco_tran_WecG"/>
    <property type="match status" value="1"/>
</dbReference>
<dbReference type="RefSeq" id="WP_166008349.1">
    <property type="nucleotide sequence ID" value="NZ_CP049886.1"/>
</dbReference>
<dbReference type="PANTHER" id="PTHR34136">
    <property type="match status" value="1"/>
</dbReference>
<reference evidence="3 4" key="1">
    <citation type="submission" date="2020-03" db="EMBL/GenBank/DDBJ databases">
        <title>Vagococcus sp. nov., isolated from beetles.</title>
        <authorList>
            <person name="Hyun D.-W."/>
            <person name="Bae J.-W."/>
        </authorList>
    </citation>
    <scope>NUCLEOTIDE SEQUENCE [LARGE SCALE GENOMIC DNA]</scope>
    <source>
        <strain evidence="3 4">HDW17A</strain>
    </source>
</reference>
<evidence type="ECO:0000256" key="1">
    <source>
        <dbReference type="ARBA" id="ARBA00022676"/>
    </source>
</evidence>
<dbReference type="AlphaFoldDB" id="A0A6G8APW5"/>
<dbReference type="PANTHER" id="PTHR34136:SF1">
    <property type="entry name" value="UDP-N-ACETYL-D-MANNOSAMINURONIC ACID TRANSFERASE"/>
    <property type="match status" value="1"/>
</dbReference>
<proteinExistence type="predicted"/>
<organism evidence="3 4">
    <name type="scientific">Vagococcus coleopterorum</name>
    <dbReference type="NCBI Taxonomy" id="2714946"/>
    <lineage>
        <taxon>Bacteria</taxon>
        <taxon>Bacillati</taxon>
        <taxon>Bacillota</taxon>
        <taxon>Bacilli</taxon>
        <taxon>Lactobacillales</taxon>
        <taxon>Enterococcaceae</taxon>
        <taxon>Vagococcus</taxon>
    </lineage>
</organism>
<dbReference type="Proteomes" id="UP000500890">
    <property type="component" value="Chromosome"/>
</dbReference>
<dbReference type="KEGG" id="vah:G7081_00360"/>
<keyword evidence="4" id="KW-1185">Reference proteome</keyword>
<name>A0A6G8APW5_9ENTE</name>
<evidence type="ECO:0000313" key="3">
    <source>
        <dbReference type="EMBL" id="QIL46963.1"/>
    </source>
</evidence>
<evidence type="ECO:0000313" key="4">
    <source>
        <dbReference type="Proteomes" id="UP000500890"/>
    </source>
</evidence>
<dbReference type="InterPro" id="IPR004629">
    <property type="entry name" value="WecG_TagA_CpsF"/>
</dbReference>
<gene>
    <name evidence="3" type="ORF">G7081_00360</name>
</gene>
<dbReference type="NCBIfam" id="TIGR00696">
    <property type="entry name" value="wecG_tagA_cpsF"/>
    <property type="match status" value="1"/>
</dbReference>
<keyword evidence="2 3" id="KW-0808">Transferase</keyword>